<feature type="compositionally biased region" description="Basic residues" evidence="1">
    <location>
        <begin position="175"/>
        <end position="184"/>
    </location>
</feature>
<organism evidence="3 4">
    <name type="scientific">Ranitomeya imitator</name>
    <name type="common">mimic poison frog</name>
    <dbReference type="NCBI Taxonomy" id="111125"/>
    <lineage>
        <taxon>Eukaryota</taxon>
        <taxon>Metazoa</taxon>
        <taxon>Chordata</taxon>
        <taxon>Craniata</taxon>
        <taxon>Vertebrata</taxon>
        <taxon>Euteleostomi</taxon>
        <taxon>Amphibia</taxon>
        <taxon>Batrachia</taxon>
        <taxon>Anura</taxon>
        <taxon>Neobatrachia</taxon>
        <taxon>Hyloidea</taxon>
        <taxon>Dendrobatidae</taxon>
        <taxon>Dendrobatinae</taxon>
        <taxon>Ranitomeya</taxon>
    </lineage>
</organism>
<dbReference type="PANTHER" id="PTHR21301">
    <property type="entry name" value="REVERSE TRANSCRIPTASE"/>
    <property type="match status" value="1"/>
</dbReference>
<accession>A0ABN9KR30</accession>
<protein>
    <recommendedName>
        <fullName evidence="2">Helix-turn-helix domain-containing protein</fullName>
    </recommendedName>
</protein>
<keyword evidence="4" id="KW-1185">Reference proteome</keyword>
<reference evidence="3" key="1">
    <citation type="submission" date="2023-07" db="EMBL/GenBank/DDBJ databases">
        <authorList>
            <person name="Stuckert A."/>
        </authorList>
    </citation>
    <scope>NUCLEOTIDE SEQUENCE</scope>
</reference>
<dbReference type="InterPro" id="IPR058912">
    <property type="entry name" value="HTH_animal"/>
</dbReference>
<feature type="compositionally biased region" description="Basic and acidic residues" evidence="1">
    <location>
        <begin position="185"/>
        <end position="196"/>
    </location>
</feature>
<sequence>MDWEAREAAWRAASSNAFLETNQVSGDADFSSLTTELIASQKHGIRLLWNIRCLEEYLKLNIIPRGLRVSIFPAWEPSPNFRIIWEQGLVRCSNILINLLITHDRELLTTVKAEIINLEAKLSKFDEVSQVQPFRVRLKDLLDKYDREIMTKKRSKFLRDKTDFDEKTAFPWTHHGNKRRGYNRRPRDFNPERRSPPTDGHTSSDFFVIGRKRDRPRTRRGHRKRRNTNRQELQLQATTSQSTETSTEVIPLNSDNVNEISVLSKGLTFSPVQQVDKFILIKDLFLFCRKIVLQVLHNKSQVTPLLDQTEQRVFQDLMDLLHEGQVDTAVRIFFEMARRDIEKLPSKVPFVDNLTAQEKRALSRLKNNSDFIIREADKGGNIVLWPHELYTREAYSQLENPRFYRKLPSDPTGVYSTKLRTLIDRALELGIVNTGERDFIWVKHPTTSTFYMLPKVHKDMHRPPGRPIVSSIGSLCEKACTYIDFFLQPLVLDLPSYTRDSSHFIASLQDISLAQGEIMVTCDVESLYSNIDHDHGLQAVLFFLDQQQNSDRLHDSFIVDLLDFILRHNFFLFDRNFFLQVSGVAMGARCAPALANLFLGWWESTVVYNSVWFLSKVRCWSRYIDDVFFIWTGTQDEVETFIGSLNNNPYNIFLTFSCSPSSVNFLDLNVACQDGVLSTCLYRKPTATNNLLEFRSFHPSHTKKGIPVGQFLRTRRNCTRDEDFYREAQDLTKRFKKRTYPNKYISQAYQRAKGQSQVALLQPREKILDKSVRFITGFNTHWSQVSVYMDEVFPFGSEQFVDCFYDGPKWNKISLPLPDVIKRIGMALYALTLVFQHRGMLLIGTCLKSTLREDISEGNEDVESIWVEIHGGKNGNKILIGDWRIANVVPIFKKGSKSEPGNYRPENEGFDGIGVRALGYLVPGLVVVKGEVTVAATWSVAVGAKVKGTVFKGDVKIIKVCDATCGSRSKWSSGVMVLQQRWFPFPQVKWGPQGSRCAWSEGCAARINEGHRIAMSLPGLLLAVSFSPGYWQQVTVESRQPGNGLNPIGQIRLGAFHYALNNSPLPPAAFWQGPISLPSWDSTCTISPRCNLKDKKNKLDYTHPGAIRCGPGPMGIAGVILCLVEGRAKYWEKSERPRACALQYLMLPSTEQISLPVQEPQQKQGRGHHCMKMGGAGPRPATTIGPGPHRTVPG</sequence>
<dbReference type="EMBL" id="CAUEEQ010000150">
    <property type="protein sequence ID" value="CAJ0915977.1"/>
    <property type="molecule type" value="Genomic_DNA"/>
</dbReference>
<feature type="compositionally biased region" description="Low complexity" evidence="1">
    <location>
        <begin position="230"/>
        <end position="248"/>
    </location>
</feature>
<feature type="compositionally biased region" description="Basic residues" evidence="1">
    <location>
        <begin position="210"/>
        <end position="228"/>
    </location>
</feature>
<evidence type="ECO:0000313" key="4">
    <source>
        <dbReference type="Proteomes" id="UP001176940"/>
    </source>
</evidence>
<feature type="region of interest" description="Disordered" evidence="1">
    <location>
        <begin position="168"/>
        <end position="250"/>
    </location>
</feature>
<name>A0ABN9KR30_9NEOB</name>
<evidence type="ECO:0000313" key="3">
    <source>
        <dbReference type="EMBL" id="CAJ0915977.1"/>
    </source>
</evidence>
<evidence type="ECO:0000256" key="1">
    <source>
        <dbReference type="SAM" id="MobiDB-lite"/>
    </source>
</evidence>
<comment type="caution">
    <text evidence="3">The sequence shown here is derived from an EMBL/GenBank/DDBJ whole genome shotgun (WGS) entry which is preliminary data.</text>
</comment>
<gene>
    <name evidence="3" type="ORF">RIMI_LOCUS160678</name>
</gene>
<proteinExistence type="predicted"/>
<dbReference type="Proteomes" id="UP001176940">
    <property type="component" value="Unassembled WGS sequence"/>
</dbReference>
<dbReference type="Pfam" id="PF26215">
    <property type="entry name" value="HTH_animal"/>
    <property type="match status" value="1"/>
</dbReference>
<feature type="domain" description="Helix-turn-helix" evidence="2">
    <location>
        <begin position="691"/>
        <end position="748"/>
    </location>
</feature>
<evidence type="ECO:0000259" key="2">
    <source>
        <dbReference type="Pfam" id="PF26215"/>
    </source>
</evidence>
<dbReference type="PANTHER" id="PTHR21301:SF13">
    <property type="match status" value="1"/>
</dbReference>